<gene>
    <name evidence="2" type="ORF">C4541_03950</name>
</gene>
<feature type="transmembrane region" description="Helical" evidence="1">
    <location>
        <begin position="280"/>
        <end position="298"/>
    </location>
</feature>
<keyword evidence="1" id="KW-1133">Transmembrane helix</keyword>
<dbReference type="EMBL" id="QZJZ01000029">
    <property type="protein sequence ID" value="RJP60456.1"/>
    <property type="molecule type" value="Genomic_DNA"/>
</dbReference>
<name>A0A3A4R7N7_9BACT</name>
<organism evidence="2 3">
    <name type="scientific">Candidatus Auribacter fodinae</name>
    <dbReference type="NCBI Taxonomy" id="2093366"/>
    <lineage>
        <taxon>Bacteria</taxon>
        <taxon>Pseudomonadati</taxon>
        <taxon>Candidatus Auribacterota</taxon>
        <taxon>Candidatus Auribacteria</taxon>
        <taxon>Candidatus Auribacterales</taxon>
        <taxon>Candidatus Auribacteraceae</taxon>
        <taxon>Candidatus Auribacter</taxon>
    </lineage>
</organism>
<evidence type="ECO:0008006" key="4">
    <source>
        <dbReference type="Google" id="ProtNLM"/>
    </source>
</evidence>
<evidence type="ECO:0000313" key="3">
    <source>
        <dbReference type="Proteomes" id="UP000266426"/>
    </source>
</evidence>
<protein>
    <recommendedName>
        <fullName evidence="4">Glycosyltransferase RgtA/B/C/D-like domain-containing protein</fullName>
    </recommendedName>
</protein>
<comment type="caution">
    <text evidence="2">The sequence shown here is derived from an EMBL/GenBank/DDBJ whole genome shotgun (WGS) entry which is preliminary data.</text>
</comment>
<feature type="transmembrane region" description="Helical" evidence="1">
    <location>
        <begin position="195"/>
        <end position="219"/>
    </location>
</feature>
<reference evidence="2 3" key="1">
    <citation type="journal article" date="2017" name="ISME J.">
        <title>Energy and carbon metabolisms in a deep terrestrial subsurface fluid microbial community.</title>
        <authorList>
            <person name="Momper L."/>
            <person name="Jungbluth S.P."/>
            <person name="Lee M.D."/>
            <person name="Amend J.P."/>
        </authorList>
    </citation>
    <scope>NUCLEOTIDE SEQUENCE [LARGE SCALE GENOMIC DNA]</scope>
    <source>
        <strain evidence="2">SURF_26</strain>
    </source>
</reference>
<accession>A0A3A4R7N7</accession>
<evidence type="ECO:0000313" key="2">
    <source>
        <dbReference type="EMBL" id="RJP60456.1"/>
    </source>
</evidence>
<feature type="transmembrane region" description="Helical" evidence="1">
    <location>
        <begin position="82"/>
        <end position="101"/>
    </location>
</feature>
<keyword evidence="1" id="KW-0812">Transmembrane</keyword>
<feature type="transmembrane region" description="Helical" evidence="1">
    <location>
        <begin position="250"/>
        <end position="268"/>
    </location>
</feature>
<dbReference type="AlphaFoldDB" id="A0A3A4R7N7"/>
<keyword evidence="1" id="KW-0472">Membrane</keyword>
<proteinExistence type="predicted"/>
<feature type="transmembrane region" description="Helical" evidence="1">
    <location>
        <begin position="159"/>
        <end position="188"/>
    </location>
</feature>
<sequence>MRIHKAFKTENCILFSVLVLFTIIVCRNAWLGDDSFITFRTIDNFVNGYGLRWNILERVQTYTHPLWLFLLSVFYFFTREIYFTSLFASIILSVCAVGIFACKTASSRIMASIGVIVLFSSKAFIDYSTSGLENPLSYLLAAFFFMVYFTKALNLRIFFYLSLIASLAVLNRMDTILIYFPPLAFCFFRLRSFKALTVLILGFLPFLVWELFSLIYYGFPFPNTAYAKLNTGIPKIELVQRGFYYFSNSLRIDSITLAVIVSAGIFIFNIRKDKEFIKKLAVFCGIFLYLVYVIKIGGCFMSGRFFSIPFFVSVMLIANQNITFPRNHFLVPGAVWLVLMGISQSPPFLRNSSYGLLPKHKDWVSDKHGIADEQLFYFQSTGLINIKKEKKPPYKLTFVNYDFAQDGLDLRQPFPQVLKFPFIGMVGYYAGQNLYIIDPFGLSDALLARLPAIYDSNWRAGHFLRKLPDGYMETIQHNFKKNMIKDPATAKYFEKISTVTRGNIFAPERLKAIYWFNFGKYFTDDYSKLKKHLLRYRLAEQ</sequence>
<feature type="transmembrane region" description="Helical" evidence="1">
    <location>
        <begin position="12"/>
        <end position="30"/>
    </location>
</feature>
<feature type="transmembrane region" description="Helical" evidence="1">
    <location>
        <begin position="136"/>
        <end position="153"/>
    </location>
</feature>
<evidence type="ECO:0000256" key="1">
    <source>
        <dbReference type="SAM" id="Phobius"/>
    </source>
</evidence>
<dbReference type="Proteomes" id="UP000266426">
    <property type="component" value="Unassembled WGS sequence"/>
</dbReference>